<organism evidence="1 2">
    <name type="scientific">Clunio marinus</name>
    <dbReference type="NCBI Taxonomy" id="568069"/>
    <lineage>
        <taxon>Eukaryota</taxon>
        <taxon>Metazoa</taxon>
        <taxon>Ecdysozoa</taxon>
        <taxon>Arthropoda</taxon>
        <taxon>Hexapoda</taxon>
        <taxon>Insecta</taxon>
        <taxon>Pterygota</taxon>
        <taxon>Neoptera</taxon>
        <taxon>Endopterygota</taxon>
        <taxon>Diptera</taxon>
        <taxon>Nematocera</taxon>
        <taxon>Chironomoidea</taxon>
        <taxon>Chironomidae</taxon>
        <taxon>Clunio</taxon>
    </lineage>
</organism>
<sequence length="63" mass="7234">MTMKIIKWKAVMMMTTSDDSEYEMCEFLDAPLSSTDLLEPNATTTRTTSRFVDGFLLKQAVYE</sequence>
<protein>
    <submittedName>
        <fullName evidence="1">CLUMA_CG003892, isoform A</fullName>
    </submittedName>
</protein>
<name>A0A1J1HRM4_9DIPT</name>
<dbReference type="Proteomes" id="UP000183832">
    <property type="component" value="Unassembled WGS sequence"/>
</dbReference>
<reference evidence="1 2" key="1">
    <citation type="submission" date="2015-04" db="EMBL/GenBank/DDBJ databases">
        <authorList>
            <person name="Syromyatnikov M.Y."/>
            <person name="Popov V.N."/>
        </authorList>
    </citation>
    <scope>NUCLEOTIDE SEQUENCE [LARGE SCALE GENOMIC DNA]</scope>
</reference>
<evidence type="ECO:0000313" key="1">
    <source>
        <dbReference type="EMBL" id="CRK90178.1"/>
    </source>
</evidence>
<gene>
    <name evidence="1" type="ORF">CLUMA_CG003892</name>
</gene>
<keyword evidence="2" id="KW-1185">Reference proteome</keyword>
<proteinExistence type="predicted"/>
<accession>A0A1J1HRM4</accession>
<dbReference type="EMBL" id="CVRI01000017">
    <property type="protein sequence ID" value="CRK90178.1"/>
    <property type="molecule type" value="Genomic_DNA"/>
</dbReference>
<evidence type="ECO:0000313" key="2">
    <source>
        <dbReference type="Proteomes" id="UP000183832"/>
    </source>
</evidence>
<dbReference type="AlphaFoldDB" id="A0A1J1HRM4"/>